<evidence type="ECO:0000313" key="2">
    <source>
        <dbReference type="EMBL" id="GAT48279.1"/>
    </source>
</evidence>
<name>A0ABQ0LCQ1_MYCCL</name>
<feature type="region of interest" description="Disordered" evidence="1">
    <location>
        <begin position="79"/>
        <end position="153"/>
    </location>
</feature>
<accession>A0ABQ0LCQ1</accession>
<proteinExistence type="predicted"/>
<sequence length="396" mass="42039">MTTTSIDELFAAWSPLWDPPLAPADAPDLAPHVEFVGLEMYEEKNLQPQDDIAMQDAFGGGPDTESNRSVDHILECFPANPSPIPTHAASQNTAAESNQQNGVPSHADVPTAADHKHSQRTPHLPQVSPDRITVPIVSPDDEEGGWPSSQQTERDALLPPALSAVGLAEGRSISATAGSGDRGGPALLVPVPDEQQEGREEGQIMEDPAQASALQPAVEIMPRRAPSSRPLQGPMRALMHALDAVSKGSRGSPGMSPRNRLAAGADGGGTGARQLEQTPRTERLGSVRARDSPETPAADTRTRKQGRQTIQFASRAAPTRELTSSAGALLSILGACPQVPAEIYALVRQALVCCFPSHMDLMMTLRTEPVGLAATDPNRRPTRWEGIVLSALRKVA</sequence>
<feature type="compositionally biased region" description="Polar residues" evidence="1">
    <location>
        <begin position="88"/>
        <end position="103"/>
    </location>
</feature>
<evidence type="ECO:0000313" key="3">
    <source>
        <dbReference type="Proteomes" id="UP000815677"/>
    </source>
</evidence>
<dbReference type="Proteomes" id="UP000815677">
    <property type="component" value="Unassembled WGS sequence"/>
</dbReference>
<gene>
    <name evidence="2" type="ORF">MCHLO_05700</name>
</gene>
<organism evidence="2 3">
    <name type="scientific">Mycena chlorophos</name>
    <name type="common">Agaric fungus</name>
    <name type="synonym">Agaricus chlorophos</name>
    <dbReference type="NCBI Taxonomy" id="658473"/>
    <lineage>
        <taxon>Eukaryota</taxon>
        <taxon>Fungi</taxon>
        <taxon>Dikarya</taxon>
        <taxon>Basidiomycota</taxon>
        <taxon>Agaricomycotina</taxon>
        <taxon>Agaricomycetes</taxon>
        <taxon>Agaricomycetidae</taxon>
        <taxon>Agaricales</taxon>
        <taxon>Marasmiineae</taxon>
        <taxon>Mycenaceae</taxon>
        <taxon>Mycena</taxon>
    </lineage>
</organism>
<feature type="region of interest" description="Disordered" evidence="1">
    <location>
        <begin position="174"/>
        <end position="203"/>
    </location>
</feature>
<protein>
    <submittedName>
        <fullName evidence="2">Uncharacterized protein</fullName>
    </submittedName>
</protein>
<feature type="region of interest" description="Disordered" evidence="1">
    <location>
        <begin position="246"/>
        <end position="308"/>
    </location>
</feature>
<evidence type="ECO:0000256" key="1">
    <source>
        <dbReference type="SAM" id="MobiDB-lite"/>
    </source>
</evidence>
<feature type="compositionally biased region" description="Basic and acidic residues" evidence="1">
    <location>
        <begin position="279"/>
        <end position="293"/>
    </location>
</feature>
<reference evidence="2" key="1">
    <citation type="submission" date="2014-09" db="EMBL/GenBank/DDBJ databases">
        <title>Genome sequence of the luminous mushroom Mycena chlorophos for searching fungal bioluminescence genes.</title>
        <authorList>
            <person name="Tanaka Y."/>
            <person name="Kasuga D."/>
            <person name="Oba Y."/>
            <person name="Hase S."/>
            <person name="Sato K."/>
            <person name="Oba Y."/>
            <person name="Sakakibara Y."/>
        </authorList>
    </citation>
    <scope>NUCLEOTIDE SEQUENCE</scope>
</reference>
<keyword evidence="3" id="KW-1185">Reference proteome</keyword>
<dbReference type="EMBL" id="DF844410">
    <property type="protein sequence ID" value="GAT48279.1"/>
    <property type="molecule type" value="Genomic_DNA"/>
</dbReference>